<keyword evidence="2" id="KW-0479">Metal-binding</keyword>
<dbReference type="InterPro" id="IPR012337">
    <property type="entry name" value="RNaseH-like_sf"/>
</dbReference>
<dbReference type="AlphaFoldDB" id="A0A9N9C7D7"/>
<evidence type="ECO:0000313" key="6">
    <source>
        <dbReference type="EMBL" id="CAG8591842.1"/>
    </source>
</evidence>
<dbReference type="Proteomes" id="UP000789405">
    <property type="component" value="Unassembled WGS sequence"/>
</dbReference>
<sequence length="291" mass="33405">MSLVNEGNQFAFRQLLNYIKAGFYIPCEQTAKKIIDKAYDWSWDQLFDIMNTNDEFVNLMMNIWSSKTNQRYIGVMATWIDSAFKLKETLLTIQLLFSPHIAEAIANSLNQVITDWELTDQIFCIITNNGANVKKMTGLMNNNQNGVIDLMATNIFSGSSYPTLNFIYPTIRLLIGKFVPFPKQTEEDYAELLFKPIGSSQPTNDEDHDKLDIKDEFDTLIISEQLCQPLKPSVELDKSPTMLTLKPATTNNLIAALYNSEEPNNEVLNKTEVHYYLREPFKKIGYNPLVW</sequence>
<proteinExistence type="predicted"/>
<evidence type="ECO:0000256" key="3">
    <source>
        <dbReference type="ARBA" id="ARBA00022771"/>
    </source>
</evidence>
<dbReference type="GO" id="GO:0008270">
    <property type="term" value="F:zinc ion binding"/>
    <property type="evidence" value="ECO:0007669"/>
    <property type="project" value="UniProtKB-KW"/>
</dbReference>
<evidence type="ECO:0000313" key="7">
    <source>
        <dbReference type="Proteomes" id="UP000789405"/>
    </source>
</evidence>
<dbReference type="EMBL" id="CAJVPY010003440">
    <property type="protein sequence ID" value="CAG8591842.1"/>
    <property type="molecule type" value="Genomic_DNA"/>
</dbReference>
<accession>A0A9N9C7D7</accession>
<dbReference type="InterPro" id="IPR052035">
    <property type="entry name" value="ZnF_BED_domain_contain"/>
</dbReference>
<comment type="subcellular location">
    <subcellularLocation>
        <location evidence="1">Nucleus</location>
    </subcellularLocation>
</comment>
<reference evidence="6" key="1">
    <citation type="submission" date="2021-06" db="EMBL/GenBank/DDBJ databases">
        <authorList>
            <person name="Kallberg Y."/>
            <person name="Tangrot J."/>
            <person name="Rosling A."/>
        </authorList>
    </citation>
    <scope>NUCLEOTIDE SEQUENCE</scope>
    <source>
        <strain evidence="6">MA453B</strain>
    </source>
</reference>
<comment type="caution">
    <text evidence="6">The sequence shown here is derived from an EMBL/GenBank/DDBJ whole genome shotgun (WGS) entry which is preliminary data.</text>
</comment>
<gene>
    <name evidence="6" type="ORF">DERYTH_LOCUS7203</name>
</gene>
<evidence type="ECO:0000256" key="1">
    <source>
        <dbReference type="ARBA" id="ARBA00004123"/>
    </source>
</evidence>
<keyword evidence="7" id="KW-1185">Reference proteome</keyword>
<keyword evidence="3" id="KW-0863">Zinc-finger</keyword>
<organism evidence="6 7">
    <name type="scientific">Dentiscutata erythropus</name>
    <dbReference type="NCBI Taxonomy" id="1348616"/>
    <lineage>
        <taxon>Eukaryota</taxon>
        <taxon>Fungi</taxon>
        <taxon>Fungi incertae sedis</taxon>
        <taxon>Mucoromycota</taxon>
        <taxon>Glomeromycotina</taxon>
        <taxon>Glomeromycetes</taxon>
        <taxon>Diversisporales</taxon>
        <taxon>Gigasporaceae</taxon>
        <taxon>Dentiscutata</taxon>
    </lineage>
</organism>
<name>A0A9N9C7D7_9GLOM</name>
<keyword evidence="5" id="KW-0539">Nucleus</keyword>
<protein>
    <submittedName>
        <fullName evidence="6">4718_t:CDS:1</fullName>
    </submittedName>
</protein>
<evidence type="ECO:0000256" key="2">
    <source>
        <dbReference type="ARBA" id="ARBA00022723"/>
    </source>
</evidence>
<evidence type="ECO:0000256" key="4">
    <source>
        <dbReference type="ARBA" id="ARBA00022833"/>
    </source>
</evidence>
<keyword evidence="4" id="KW-0862">Zinc</keyword>
<dbReference type="PANTHER" id="PTHR46481:SF10">
    <property type="entry name" value="ZINC FINGER BED DOMAIN-CONTAINING PROTEIN 39"/>
    <property type="match status" value="1"/>
</dbReference>
<dbReference type="GO" id="GO:0005634">
    <property type="term" value="C:nucleus"/>
    <property type="evidence" value="ECO:0007669"/>
    <property type="project" value="UniProtKB-SubCell"/>
</dbReference>
<dbReference type="PANTHER" id="PTHR46481">
    <property type="entry name" value="ZINC FINGER BED DOMAIN-CONTAINING PROTEIN 4"/>
    <property type="match status" value="1"/>
</dbReference>
<dbReference type="SUPFAM" id="SSF53098">
    <property type="entry name" value="Ribonuclease H-like"/>
    <property type="match status" value="1"/>
</dbReference>
<dbReference type="OrthoDB" id="2419948at2759"/>
<evidence type="ECO:0000256" key="5">
    <source>
        <dbReference type="ARBA" id="ARBA00023242"/>
    </source>
</evidence>